<feature type="non-terminal residue" evidence="2">
    <location>
        <position position="1"/>
    </location>
</feature>
<organism evidence="2">
    <name type="scientific">marine metagenome</name>
    <dbReference type="NCBI Taxonomy" id="408172"/>
    <lineage>
        <taxon>unclassified sequences</taxon>
        <taxon>metagenomes</taxon>
        <taxon>ecological metagenomes</taxon>
    </lineage>
</organism>
<accession>A0A382UJQ9</accession>
<dbReference type="InterPro" id="IPR036812">
    <property type="entry name" value="NAD(P)_OxRdtase_dom_sf"/>
</dbReference>
<dbReference type="PANTHER" id="PTHR43312:SF1">
    <property type="entry name" value="NADP-DEPENDENT OXIDOREDUCTASE DOMAIN-CONTAINING PROTEIN"/>
    <property type="match status" value="1"/>
</dbReference>
<dbReference type="InterPro" id="IPR053135">
    <property type="entry name" value="AKR2_Oxidoreductase"/>
</dbReference>
<protein>
    <recommendedName>
        <fullName evidence="1">NADP-dependent oxidoreductase domain-containing protein</fullName>
    </recommendedName>
</protein>
<dbReference type="Pfam" id="PF00248">
    <property type="entry name" value="Aldo_ket_red"/>
    <property type="match status" value="1"/>
</dbReference>
<evidence type="ECO:0000259" key="1">
    <source>
        <dbReference type="Pfam" id="PF00248"/>
    </source>
</evidence>
<sequence length="238" mass="25731">AQPTMSKLEHSIKRSLTVMQIDAIDLFFLHSQIIPDDYLFPGDLAINQKKWSVTWSCYQQVVIPAFEALKAEGLIKAWGITGTGLPQTIKQALGHSTKPAAVQVIANLLDSAGGIRRFDDPAEPRNILAAASSNEIGILGIRAVQAGALCQKMDRSLPADHPDAMDYQRAASFRALCAQWAEDPAVIAHRYALAMQVDSVVLGVKNRQELLACVQGAEQGPLGPEQISDIDALGLIHT</sequence>
<reference evidence="2" key="1">
    <citation type="submission" date="2018-05" db="EMBL/GenBank/DDBJ databases">
        <authorList>
            <person name="Lanie J.A."/>
            <person name="Ng W.-L."/>
            <person name="Kazmierczak K.M."/>
            <person name="Andrzejewski T.M."/>
            <person name="Davidsen T.M."/>
            <person name="Wayne K.J."/>
            <person name="Tettelin H."/>
            <person name="Glass J.I."/>
            <person name="Rusch D."/>
            <person name="Podicherti R."/>
            <person name="Tsui H.-C.T."/>
            <person name="Winkler M.E."/>
        </authorList>
    </citation>
    <scope>NUCLEOTIDE SEQUENCE</scope>
</reference>
<dbReference type="PANTHER" id="PTHR43312">
    <property type="entry name" value="D-THREO-ALDOSE 1-DEHYDROGENASE"/>
    <property type="match status" value="1"/>
</dbReference>
<dbReference type="AlphaFoldDB" id="A0A382UJQ9"/>
<evidence type="ECO:0000313" key="2">
    <source>
        <dbReference type="EMBL" id="SVD34075.1"/>
    </source>
</evidence>
<dbReference type="InterPro" id="IPR023210">
    <property type="entry name" value="NADP_OxRdtase_dom"/>
</dbReference>
<dbReference type="SUPFAM" id="SSF51430">
    <property type="entry name" value="NAD(P)-linked oxidoreductase"/>
    <property type="match status" value="1"/>
</dbReference>
<dbReference type="Gene3D" id="3.20.20.100">
    <property type="entry name" value="NADP-dependent oxidoreductase domain"/>
    <property type="match status" value="1"/>
</dbReference>
<feature type="domain" description="NADP-dependent oxidoreductase" evidence="1">
    <location>
        <begin position="7"/>
        <end position="233"/>
    </location>
</feature>
<gene>
    <name evidence="2" type="ORF">METZ01_LOCUS386929</name>
</gene>
<name>A0A382UJQ9_9ZZZZ</name>
<proteinExistence type="predicted"/>
<dbReference type="EMBL" id="UINC01144513">
    <property type="protein sequence ID" value="SVD34075.1"/>
    <property type="molecule type" value="Genomic_DNA"/>
</dbReference>